<reference evidence="3" key="1">
    <citation type="journal article" date="2021" name="Proc. Natl. Acad. Sci. U.S.A.">
        <title>Three genomes in the algal genus Volvox reveal the fate of a haploid sex-determining region after a transition to homothallism.</title>
        <authorList>
            <person name="Yamamoto K."/>
            <person name="Hamaji T."/>
            <person name="Kawai-Toyooka H."/>
            <person name="Matsuzaki R."/>
            <person name="Takahashi F."/>
            <person name="Nishimura Y."/>
            <person name="Kawachi M."/>
            <person name="Noguchi H."/>
            <person name="Minakuchi Y."/>
            <person name="Umen J.G."/>
            <person name="Toyoda A."/>
            <person name="Nozaki H."/>
        </authorList>
    </citation>
    <scope>NUCLEOTIDE SEQUENCE</scope>
    <source>
        <strain evidence="3">NIES-3786</strain>
    </source>
</reference>
<feature type="region of interest" description="Disordered" evidence="1">
    <location>
        <begin position="346"/>
        <end position="377"/>
    </location>
</feature>
<dbReference type="EMBL" id="BNCP01000047">
    <property type="protein sequence ID" value="GIL88932.1"/>
    <property type="molecule type" value="Genomic_DNA"/>
</dbReference>
<feature type="non-terminal residue" evidence="3">
    <location>
        <position position="594"/>
    </location>
</feature>
<accession>A0A8J4CSC7</accession>
<feature type="region of interest" description="Disordered" evidence="1">
    <location>
        <begin position="477"/>
        <end position="505"/>
    </location>
</feature>
<feature type="transmembrane region" description="Helical" evidence="2">
    <location>
        <begin position="32"/>
        <end position="52"/>
    </location>
</feature>
<protein>
    <submittedName>
        <fullName evidence="3">Uncharacterized protein</fullName>
    </submittedName>
</protein>
<evidence type="ECO:0000313" key="4">
    <source>
        <dbReference type="Proteomes" id="UP000747110"/>
    </source>
</evidence>
<organism evidence="3 4">
    <name type="scientific">Volvox reticuliferus</name>
    <dbReference type="NCBI Taxonomy" id="1737510"/>
    <lineage>
        <taxon>Eukaryota</taxon>
        <taxon>Viridiplantae</taxon>
        <taxon>Chlorophyta</taxon>
        <taxon>core chlorophytes</taxon>
        <taxon>Chlorophyceae</taxon>
        <taxon>CS clade</taxon>
        <taxon>Chlamydomonadales</taxon>
        <taxon>Volvocaceae</taxon>
        <taxon>Volvox</taxon>
    </lineage>
</organism>
<keyword evidence="4" id="KW-1185">Reference proteome</keyword>
<keyword evidence="2" id="KW-0472">Membrane</keyword>
<evidence type="ECO:0000256" key="2">
    <source>
        <dbReference type="SAM" id="Phobius"/>
    </source>
</evidence>
<comment type="caution">
    <text evidence="3">The sequence shown here is derived from an EMBL/GenBank/DDBJ whole genome shotgun (WGS) entry which is preliminary data.</text>
</comment>
<keyword evidence="2" id="KW-1133">Transmembrane helix</keyword>
<keyword evidence="2" id="KW-0812">Transmembrane</keyword>
<feature type="compositionally biased region" description="Low complexity" evidence="1">
    <location>
        <begin position="350"/>
        <end position="359"/>
    </location>
</feature>
<dbReference type="Proteomes" id="UP000747110">
    <property type="component" value="Unassembled WGS sequence"/>
</dbReference>
<evidence type="ECO:0000313" key="3">
    <source>
        <dbReference type="EMBL" id="GIL88932.1"/>
    </source>
</evidence>
<sequence length="594" mass="60988">MARPGNGSYVADTEAEGRQHPGQQWCFLSKRLLLTQFTSLVAAVGLTLFFLLPPFQRAILIAVCAAAWNAGLRRLLRHQKMRQQHPEATSSPMPDHVPMDAGQQHSAAGGTCSLLSSFQCGRALEPEILSARYQGADAITMPSLTDQAAAASSFSPSLCHSAASGDATKLLLSCTVPYAPLKDAHAMRERLGPQPATHGSADLNLLGNLPAAISLIPQINCLPVSDSKANALGCSDLNSGGSDQGPKPTSALLQRLRLPDGEDTASCNGGVSNCGNGSGGTAAATTAAGSSQALRSDAAEASDMSETEAMLSSSIHWGGSLDWVTTCSPALEMALAPAGVADAYHDLSPSDNSRGLSDSGSDDDGGNGMSSGSGSGRSALWHGNSGCSALPSGPADNSLWLGNALDATLRHDDMPLRAPALRRCTAQNQTLSRNERSLPQPAQTVRDFGDLRDFRGDRGPRRMNEMLCILQELSASPQVDRGDGRGGVDPGRVSEDNVGTGGGGHRCYGDYGGRVGVGGRTSDAGDGSGDVSRTGLRGTYRGSIGGGRWPSGQPVDGQAAGGVGMDSSRCSLGGAAQAAVLLPGPLRGPLYSGS</sequence>
<proteinExistence type="predicted"/>
<feature type="region of interest" description="Disordered" evidence="1">
    <location>
        <begin position="542"/>
        <end position="562"/>
    </location>
</feature>
<name>A0A8J4CSC7_9CHLO</name>
<dbReference type="AlphaFoldDB" id="A0A8J4CSC7"/>
<gene>
    <name evidence="3" type="ORF">Vretifemale_16834</name>
</gene>
<feature type="compositionally biased region" description="Gly residues" evidence="1">
    <location>
        <begin position="366"/>
        <end position="375"/>
    </location>
</feature>
<evidence type="ECO:0000256" key="1">
    <source>
        <dbReference type="SAM" id="MobiDB-lite"/>
    </source>
</evidence>